<sequence>MPGGEAMTGNEQTFTMAVENPRKTAIAFSLTIDPLEHITGDVAGLVANFVFELLGMFFARSIASKANMAVIEMVTDVMEHDGDRQGPLGVRVRIEGDTLEITIAGPDVSTRFERIANAEDPRKMLADTVYKQRVGKAEEGLGLMRLIKASKKG</sequence>
<dbReference type="RefSeq" id="WP_136928179.1">
    <property type="nucleotide sequence ID" value="NZ_SSMQ01000005.1"/>
</dbReference>
<dbReference type="Proteomes" id="UP000309215">
    <property type="component" value="Unassembled WGS sequence"/>
</dbReference>
<comment type="caution">
    <text evidence="1">The sequence shown here is derived from an EMBL/GenBank/DDBJ whole genome shotgun (WGS) entry which is preliminary data.</text>
</comment>
<gene>
    <name evidence="1" type="ORF">E8A74_07190</name>
</gene>
<dbReference type="AlphaFoldDB" id="A0A4U1JH54"/>
<proteinExistence type="predicted"/>
<accession>A0A4U1JH54</accession>
<dbReference type="OrthoDB" id="5507371at2"/>
<evidence type="ECO:0000313" key="1">
    <source>
        <dbReference type="EMBL" id="TKD11905.1"/>
    </source>
</evidence>
<organism evidence="1 2">
    <name type="scientific">Polyangium fumosum</name>
    <dbReference type="NCBI Taxonomy" id="889272"/>
    <lineage>
        <taxon>Bacteria</taxon>
        <taxon>Pseudomonadati</taxon>
        <taxon>Myxococcota</taxon>
        <taxon>Polyangia</taxon>
        <taxon>Polyangiales</taxon>
        <taxon>Polyangiaceae</taxon>
        <taxon>Polyangium</taxon>
    </lineage>
</organism>
<dbReference type="EMBL" id="SSMQ01000005">
    <property type="protein sequence ID" value="TKD11905.1"/>
    <property type="molecule type" value="Genomic_DNA"/>
</dbReference>
<evidence type="ECO:0000313" key="2">
    <source>
        <dbReference type="Proteomes" id="UP000309215"/>
    </source>
</evidence>
<protein>
    <submittedName>
        <fullName evidence="1">Uncharacterized protein</fullName>
    </submittedName>
</protein>
<name>A0A4U1JH54_9BACT</name>
<keyword evidence="2" id="KW-1185">Reference proteome</keyword>
<reference evidence="1 2" key="1">
    <citation type="submission" date="2019-04" db="EMBL/GenBank/DDBJ databases">
        <authorList>
            <person name="Li Y."/>
            <person name="Wang J."/>
        </authorList>
    </citation>
    <scope>NUCLEOTIDE SEQUENCE [LARGE SCALE GENOMIC DNA]</scope>
    <source>
        <strain evidence="1 2">DSM 14668</strain>
    </source>
</reference>